<evidence type="ECO:0000313" key="2">
    <source>
        <dbReference type="EMBL" id="MQL68138.1"/>
    </source>
</evidence>
<accession>A0A843T7T0</accession>
<comment type="caution">
    <text evidence="2">The sequence shown here is derived from an EMBL/GenBank/DDBJ whole genome shotgun (WGS) entry which is preliminary data.</text>
</comment>
<reference evidence="2" key="1">
    <citation type="submission" date="2017-07" db="EMBL/GenBank/DDBJ databases">
        <title>Taro Niue Genome Assembly and Annotation.</title>
        <authorList>
            <person name="Atibalentja N."/>
            <person name="Keating K."/>
            <person name="Fields C.J."/>
        </authorList>
    </citation>
    <scope>NUCLEOTIDE SEQUENCE</scope>
    <source>
        <strain evidence="2">Niue_2</strain>
        <tissue evidence="2">Leaf</tissue>
    </source>
</reference>
<evidence type="ECO:0000256" key="1">
    <source>
        <dbReference type="SAM" id="Phobius"/>
    </source>
</evidence>
<sequence>MSMVSSACGCSSYRVDLSKGLFFLGLLGDWEVAAVLFVVVFLRFPLNFMNVLAITQHRFRFLQYFKQSIKYQIQIQIGIQKIRV</sequence>
<gene>
    <name evidence="2" type="ORF">Taro_000401</name>
</gene>
<name>A0A843T7T0_COLES</name>
<evidence type="ECO:0000313" key="3">
    <source>
        <dbReference type="Proteomes" id="UP000652761"/>
    </source>
</evidence>
<organism evidence="2 3">
    <name type="scientific">Colocasia esculenta</name>
    <name type="common">Wild taro</name>
    <name type="synonym">Arum esculentum</name>
    <dbReference type="NCBI Taxonomy" id="4460"/>
    <lineage>
        <taxon>Eukaryota</taxon>
        <taxon>Viridiplantae</taxon>
        <taxon>Streptophyta</taxon>
        <taxon>Embryophyta</taxon>
        <taxon>Tracheophyta</taxon>
        <taxon>Spermatophyta</taxon>
        <taxon>Magnoliopsida</taxon>
        <taxon>Liliopsida</taxon>
        <taxon>Araceae</taxon>
        <taxon>Aroideae</taxon>
        <taxon>Colocasieae</taxon>
        <taxon>Colocasia</taxon>
    </lineage>
</organism>
<keyword evidence="1" id="KW-1133">Transmembrane helix</keyword>
<feature type="transmembrane region" description="Helical" evidence="1">
    <location>
        <begin position="20"/>
        <end position="42"/>
    </location>
</feature>
<dbReference type="Proteomes" id="UP000652761">
    <property type="component" value="Unassembled WGS sequence"/>
</dbReference>
<dbReference type="EMBL" id="NMUH01000008">
    <property type="protein sequence ID" value="MQL68138.1"/>
    <property type="molecule type" value="Genomic_DNA"/>
</dbReference>
<dbReference type="AlphaFoldDB" id="A0A843T7T0"/>
<proteinExistence type="predicted"/>
<keyword evidence="1" id="KW-0472">Membrane</keyword>
<protein>
    <submittedName>
        <fullName evidence="2">Uncharacterized protein</fullName>
    </submittedName>
</protein>
<keyword evidence="1" id="KW-0812">Transmembrane</keyword>
<keyword evidence="3" id="KW-1185">Reference proteome</keyword>